<keyword evidence="6 10" id="KW-0812">Transmembrane</keyword>
<dbReference type="HOGENOM" id="CLU_099018_8_1_9"/>
<keyword evidence="7 10" id="KW-0283">Flagellar rotation</keyword>
<evidence type="ECO:0000256" key="4">
    <source>
        <dbReference type="ARBA" id="ARBA00022475"/>
    </source>
</evidence>
<dbReference type="KEGG" id="axl:AXY_14920"/>
<dbReference type="Pfam" id="PF03748">
    <property type="entry name" value="FliL"/>
    <property type="match status" value="1"/>
</dbReference>
<evidence type="ECO:0000256" key="3">
    <source>
        <dbReference type="ARBA" id="ARBA00008281"/>
    </source>
</evidence>
<reference evidence="12 13" key="1">
    <citation type="submission" date="2011-01" db="EMBL/GenBank/DDBJ databases">
        <title>Whole genome sequence of Amphibacillus xylinus NBRC 15112.</title>
        <authorList>
            <person name="Nakazawa H."/>
            <person name="Katano Y."/>
            <person name="Nakamura S."/>
            <person name="Sasagawa M."/>
            <person name="Fukada J."/>
            <person name="Arai T."/>
            <person name="Sasakura N."/>
            <person name="Mochizuki D."/>
            <person name="Hosoyama A."/>
            <person name="Harada K."/>
            <person name="Horikawa H."/>
            <person name="Kato Y."/>
            <person name="Harada T."/>
            <person name="Sasaki K."/>
            <person name="Sekiguchi M."/>
            <person name="Hodoyama M."/>
            <person name="Nishiko R."/>
            <person name="Narita H."/>
            <person name="Hanamaki A."/>
            <person name="Hata C."/>
            <person name="Konno Y."/>
            <person name="Niimura Y."/>
            <person name="Yamazaki S."/>
            <person name="Fujita N."/>
        </authorList>
    </citation>
    <scope>NUCLEOTIDE SEQUENCE [LARGE SCALE GENOMIC DNA]</scope>
    <source>
        <strain evidence="13">ATCC 51415 / DSM 6626 / JCM 7361 / LMG 17667 / NBRC 15112 / Ep01</strain>
    </source>
</reference>
<accession>K0IYV7</accession>
<evidence type="ECO:0000313" key="13">
    <source>
        <dbReference type="Proteomes" id="UP000006294"/>
    </source>
</evidence>
<dbReference type="Proteomes" id="UP000006294">
    <property type="component" value="Chromosome"/>
</dbReference>
<evidence type="ECO:0000256" key="11">
    <source>
        <dbReference type="SAM" id="Coils"/>
    </source>
</evidence>
<dbReference type="InterPro" id="IPR005503">
    <property type="entry name" value="FliL"/>
</dbReference>
<comment type="similarity">
    <text evidence="3 10">Belongs to the FliL family.</text>
</comment>
<evidence type="ECO:0000256" key="2">
    <source>
        <dbReference type="ARBA" id="ARBA00004162"/>
    </source>
</evidence>
<dbReference type="eggNOG" id="COG1580">
    <property type="taxonomic scope" value="Bacteria"/>
</dbReference>
<dbReference type="GO" id="GO:0071973">
    <property type="term" value="P:bacterial-type flagellum-dependent cell motility"/>
    <property type="evidence" value="ECO:0007669"/>
    <property type="project" value="InterPro"/>
</dbReference>
<evidence type="ECO:0000256" key="5">
    <source>
        <dbReference type="ARBA" id="ARBA00022500"/>
    </source>
</evidence>
<evidence type="ECO:0000256" key="10">
    <source>
        <dbReference type="RuleBase" id="RU364125"/>
    </source>
</evidence>
<keyword evidence="5 10" id="KW-0145">Chemotaxis</keyword>
<comment type="subcellular location">
    <subcellularLocation>
        <location evidence="2">Cell membrane</location>
        <topology evidence="2">Single-pass membrane protein</topology>
    </subcellularLocation>
</comment>
<dbReference type="GO" id="GO:0005886">
    <property type="term" value="C:plasma membrane"/>
    <property type="evidence" value="ECO:0007669"/>
    <property type="project" value="UniProtKB-SubCell"/>
</dbReference>
<feature type="coiled-coil region" evidence="11">
    <location>
        <begin position="93"/>
        <end position="120"/>
    </location>
</feature>
<name>K0IYV7_AMPXN</name>
<evidence type="ECO:0000256" key="7">
    <source>
        <dbReference type="ARBA" id="ARBA00022779"/>
    </source>
</evidence>
<dbReference type="RefSeq" id="WP_015010223.1">
    <property type="nucleotide sequence ID" value="NC_018704.1"/>
</dbReference>
<evidence type="ECO:0000313" key="12">
    <source>
        <dbReference type="EMBL" id="BAM47624.1"/>
    </source>
</evidence>
<dbReference type="GO" id="GO:0006935">
    <property type="term" value="P:chemotaxis"/>
    <property type="evidence" value="ECO:0007669"/>
    <property type="project" value="UniProtKB-KW"/>
</dbReference>
<dbReference type="EMBL" id="AP012050">
    <property type="protein sequence ID" value="BAM47624.1"/>
    <property type="molecule type" value="Genomic_DNA"/>
</dbReference>
<keyword evidence="4 10" id="KW-1003">Cell membrane</keyword>
<comment type="function">
    <text evidence="1 10">Controls the rotational direction of flagella during chemotaxis.</text>
</comment>
<proteinExistence type="inferred from homology"/>
<evidence type="ECO:0000256" key="8">
    <source>
        <dbReference type="ARBA" id="ARBA00022989"/>
    </source>
</evidence>
<keyword evidence="13" id="KW-1185">Reference proteome</keyword>
<gene>
    <name evidence="12" type="primary">fliL</name>
    <name evidence="12" type="ordered locus">AXY_14920</name>
</gene>
<organism evidence="12 13">
    <name type="scientific">Amphibacillus xylanus (strain ATCC 51415 / DSM 6626 / JCM 7361 / LMG 17667 / NBRC 15112 / Ep01)</name>
    <dbReference type="NCBI Taxonomy" id="698758"/>
    <lineage>
        <taxon>Bacteria</taxon>
        <taxon>Bacillati</taxon>
        <taxon>Bacillota</taxon>
        <taxon>Bacilli</taxon>
        <taxon>Bacillales</taxon>
        <taxon>Bacillaceae</taxon>
        <taxon>Amphibacillus</taxon>
    </lineage>
</organism>
<dbReference type="STRING" id="698758.AXY_14920"/>
<sequence>MSNNGFKVVLAILSIIALAGIGGVVYLLLNDTDADQALTIEEQVKYSYTTEEINLDLADNRYVQLKFNILTNNGKARDEVELREFQFKNILIKETVNLTSDQLQENLSDFEDRLRDEMNKLMEEGEITDVYIVGKIVQ</sequence>
<keyword evidence="12" id="KW-0282">Flagellum</keyword>
<protein>
    <recommendedName>
        <fullName evidence="10">Flagellar protein FliL</fullName>
    </recommendedName>
</protein>
<feature type="transmembrane region" description="Helical" evidence="10">
    <location>
        <begin position="6"/>
        <end position="29"/>
    </location>
</feature>
<dbReference type="OrthoDB" id="2381796at2"/>
<dbReference type="GO" id="GO:0009425">
    <property type="term" value="C:bacterial-type flagellum basal body"/>
    <property type="evidence" value="ECO:0007669"/>
    <property type="project" value="InterPro"/>
</dbReference>
<evidence type="ECO:0000256" key="9">
    <source>
        <dbReference type="ARBA" id="ARBA00023136"/>
    </source>
</evidence>
<evidence type="ECO:0000256" key="6">
    <source>
        <dbReference type="ARBA" id="ARBA00022692"/>
    </source>
</evidence>
<keyword evidence="9 10" id="KW-0472">Membrane</keyword>
<keyword evidence="8 10" id="KW-1133">Transmembrane helix</keyword>
<keyword evidence="11" id="KW-0175">Coiled coil</keyword>
<evidence type="ECO:0000256" key="1">
    <source>
        <dbReference type="ARBA" id="ARBA00002254"/>
    </source>
</evidence>
<keyword evidence="12" id="KW-0966">Cell projection</keyword>
<dbReference type="AlphaFoldDB" id="K0IYV7"/>
<keyword evidence="12" id="KW-0969">Cilium</keyword>